<organism evidence="1 2">
    <name type="scientific">Cronobacter malonaticus</name>
    <dbReference type="NCBI Taxonomy" id="413503"/>
    <lineage>
        <taxon>Bacteria</taxon>
        <taxon>Pseudomonadati</taxon>
        <taxon>Pseudomonadota</taxon>
        <taxon>Gammaproteobacteria</taxon>
        <taxon>Enterobacterales</taxon>
        <taxon>Enterobacteriaceae</taxon>
        <taxon>Cronobacter</taxon>
    </lineage>
</organism>
<dbReference type="RefSeq" id="WP_123948084.1">
    <property type="nucleotide sequence ID" value="NZ_CP174132.1"/>
</dbReference>
<accession>A0A423Y1E5</accession>
<protein>
    <submittedName>
        <fullName evidence="1">Uncharacterized protein</fullName>
    </submittedName>
</protein>
<evidence type="ECO:0000313" key="1">
    <source>
        <dbReference type="EMBL" id="ROW63338.1"/>
    </source>
</evidence>
<proteinExistence type="predicted"/>
<dbReference type="AlphaFoldDB" id="A0A423Y1E5"/>
<dbReference type="Proteomes" id="UP000285793">
    <property type="component" value="Unassembled WGS sequence"/>
</dbReference>
<dbReference type="EMBL" id="PQJL01000004">
    <property type="protein sequence ID" value="ROW63338.1"/>
    <property type="molecule type" value="Genomic_DNA"/>
</dbReference>
<evidence type="ECO:0000313" key="2">
    <source>
        <dbReference type="Proteomes" id="UP000285793"/>
    </source>
</evidence>
<gene>
    <name evidence="1" type="ORF">C3E80_05260</name>
</gene>
<name>A0A423Y1E5_9ENTR</name>
<comment type="caution">
    <text evidence="1">The sequence shown here is derived from an EMBL/GenBank/DDBJ whole genome shotgun (WGS) entry which is preliminary data.</text>
</comment>
<reference evidence="1 2" key="1">
    <citation type="journal article" date="2018" name="Front. Microbiol.">
        <title>An Investigation of an Acute Gastroenteritis Outbreak: Cronobacter sakazakii, a Potential Cause of Food-Borne Illness.</title>
        <authorList>
            <person name="Yong W."/>
            <person name="Guo B."/>
            <person name="Shi X."/>
            <person name="Cheng T."/>
            <person name="Chen M."/>
            <person name="Jiang X."/>
            <person name="Ye Y."/>
            <person name="Wang J."/>
            <person name="Xie G."/>
            <person name="Ding J."/>
        </authorList>
    </citation>
    <scope>NUCLEOTIDE SEQUENCE [LARGE SCALE GENOMIC DNA]</scope>
    <source>
        <strain evidence="1 2">S1</strain>
    </source>
</reference>
<sequence length="209" mass="24685">MYKARYAYSFHFYRHACLAIHYPARLDKNDSPQELKNKLIDGLAFYLTNGYIDPYYFNPDCEDEGSEETDRYLSKLDMVDKEASMYFRKKIVESTFIKNGLFKSFCLDRLLLSDDHRSYAMDYLVENHTRLSLHPLRAAMFHLICAKNVPPNDIDIPAELISALKSRYEKIIEENGSARYRSLSTHEIYSDFELFELNTEYEDFCKAWP</sequence>